<dbReference type="EMBL" id="QWVT01000015">
    <property type="protein sequence ID" value="RID85644.1"/>
    <property type="molecule type" value="Genomic_DNA"/>
</dbReference>
<gene>
    <name evidence="2" type="ORF">D1970_08805</name>
</gene>
<dbReference type="Proteomes" id="UP000265816">
    <property type="component" value="Unassembled WGS sequence"/>
</dbReference>
<dbReference type="GO" id="GO:0004252">
    <property type="term" value="F:serine-type endopeptidase activity"/>
    <property type="evidence" value="ECO:0007669"/>
    <property type="project" value="InterPro"/>
</dbReference>
<dbReference type="Gene3D" id="1.10.10.10">
    <property type="entry name" value="Winged helix-like DNA-binding domain superfamily/Winged helix DNA-binding domain"/>
    <property type="match status" value="1"/>
</dbReference>
<evidence type="ECO:0000259" key="1">
    <source>
        <dbReference type="Pfam" id="PF01726"/>
    </source>
</evidence>
<comment type="caution">
    <text evidence="2">The sequence shown here is derived from an EMBL/GenBank/DDBJ whole genome shotgun (WGS) entry which is preliminary data.</text>
</comment>
<reference evidence="2 3" key="1">
    <citation type="submission" date="2018-08" db="EMBL/GenBank/DDBJ databases">
        <title>Bacillus jemisoniae sp. nov., Bacillus chryseoplanitiae sp. nov., Bacillus resnikiae sp. nov., and Bacillus frankliniae sp. nov., isolated from Viking spacecraft and associated surfaces.</title>
        <authorList>
            <person name="Seuylemezian A."/>
            <person name="Vaishampayan P."/>
        </authorList>
    </citation>
    <scope>NUCLEOTIDE SEQUENCE [LARGE SCALE GENOMIC DNA]</scope>
    <source>
        <strain evidence="2 3">JJ-247</strain>
    </source>
</reference>
<dbReference type="InterPro" id="IPR050077">
    <property type="entry name" value="LexA_repressor"/>
</dbReference>
<protein>
    <submittedName>
        <fullName evidence="2">LexA repressor</fullName>
    </submittedName>
</protein>
<organism evidence="2 3">
    <name type="scientific">Mesobacillus zeae</name>
    <dbReference type="NCBI Taxonomy" id="1917180"/>
    <lineage>
        <taxon>Bacteria</taxon>
        <taxon>Bacillati</taxon>
        <taxon>Bacillota</taxon>
        <taxon>Bacilli</taxon>
        <taxon>Bacillales</taxon>
        <taxon>Bacillaceae</taxon>
        <taxon>Mesobacillus</taxon>
    </lineage>
</organism>
<dbReference type="AlphaFoldDB" id="A0A398B834"/>
<dbReference type="InterPro" id="IPR006199">
    <property type="entry name" value="LexA_DNA-bd_dom"/>
</dbReference>
<dbReference type="OrthoDB" id="1956263at2"/>
<feature type="domain" description="LexA repressor DNA-binding" evidence="1">
    <location>
        <begin position="5"/>
        <end position="62"/>
    </location>
</feature>
<dbReference type="GO" id="GO:0006508">
    <property type="term" value="P:proteolysis"/>
    <property type="evidence" value="ECO:0007669"/>
    <property type="project" value="InterPro"/>
</dbReference>
<dbReference type="RefSeq" id="WP_119112497.1">
    <property type="nucleotide sequence ID" value="NZ_CBCSEO010000002.1"/>
</dbReference>
<name>A0A398B834_9BACI</name>
<dbReference type="PANTHER" id="PTHR33516:SF2">
    <property type="entry name" value="LEXA REPRESSOR-RELATED"/>
    <property type="match status" value="1"/>
</dbReference>
<accession>A0A398B834</accession>
<dbReference type="InterPro" id="IPR036390">
    <property type="entry name" value="WH_DNA-bd_sf"/>
</dbReference>
<keyword evidence="3" id="KW-1185">Reference proteome</keyword>
<evidence type="ECO:0000313" key="2">
    <source>
        <dbReference type="EMBL" id="RID85644.1"/>
    </source>
</evidence>
<dbReference type="PANTHER" id="PTHR33516">
    <property type="entry name" value="LEXA REPRESSOR"/>
    <property type="match status" value="1"/>
</dbReference>
<sequence length="68" mass="7805">MNTTKRNILMFITNYIEEHGYSPSFREVGEAVGLLSTSSIHHHLTALKKSGYITFIERSPRTIRILKV</sequence>
<dbReference type="Pfam" id="PF01726">
    <property type="entry name" value="LexA_DNA_bind"/>
    <property type="match status" value="1"/>
</dbReference>
<evidence type="ECO:0000313" key="3">
    <source>
        <dbReference type="Proteomes" id="UP000265816"/>
    </source>
</evidence>
<dbReference type="SUPFAM" id="SSF46785">
    <property type="entry name" value="Winged helix' DNA-binding domain"/>
    <property type="match status" value="1"/>
</dbReference>
<dbReference type="InterPro" id="IPR036388">
    <property type="entry name" value="WH-like_DNA-bd_sf"/>
</dbReference>
<proteinExistence type="predicted"/>